<feature type="domain" description="GGDEF" evidence="4">
    <location>
        <begin position="117"/>
        <end position="244"/>
    </location>
</feature>
<comment type="caution">
    <text evidence="5">The sequence shown here is derived from an EMBL/GenBank/DDBJ whole genome shotgun (WGS) entry which is preliminary data.</text>
</comment>
<keyword evidence="5" id="KW-0548">Nucleotidyltransferase</keyword>
<dbReference type="PANTHER" id="PTHR45138">
    <property type="entry name" value="REGULATORY COMPONENTS OF SENSORY TRANSDUCTION SYSTEM"/>
    <property type="match status" value="1"/>
</dbReference>
<dbReference type="PANTHER" id="PTHR45138:SF9">
    <property type="entry name" value="DIGUANYLATE CYCLASE DGCM-RELATED"/>
    <property type="match status" value="1"/>
</dbReference>
<dbReference type="InterPro" id="IPR000160">
    <property type="entry name" value="GGDEF_dom"/>
</dbReference>
<dbReference type="CDD" id="cd01949">
    <property type="entry name" value="GGDEF"/>
    <property type="match status" value="1"/>
</dbReference>
<feature type="transmembrane region" description="Helical" evidence="3">
    <location>
        <begin position="49"/>
        <end position="70"/>
    </location>
</feature>
<keyword evidence="3" id="KW-0812">Transmembrane</keyword>
<keyword evidence="3" id="KW-1133">Transmembrane helix</keyword>
<keyword evidence="3" id="KW-0472">Membrane</keyword>
<dbReference type="Gene3D" id="3.30.70.270">
    <property type="match status" value="1"/>
</dbReference>
<dbReference type="GO" id="GO:0052621">
    <property type="term" value="F:diguanylate cyclase activity"/>
    <property type="evidence" value="ECO:0007669"/>
    <property type="project" value="UniProtKB-EC"/>
</dbReference>
<dbReference type="RefSeq" id="WP_311582678.1">
    <property type="nucleotide sequence ID" value="NZ_JAVRIF010000007.1"/>
</dbReference>
<proteinExistence type="predicted"/>
<name>A0ABU3A2U7_9GAMM</name>
<reference evidence="5 6" key="1">
    <citation type="submission" date="2023-09" db="EMBL/GenBank/DDBJ databases">
        <authorList>
            <person name="Rey-Velasco X."/>
        </authorList>
    </citation>
    <scope>NUCLEOTIDE SEQUENCE [LARGE SCALE GENOMIC DNA]</scope>
    <source>
        <strain evidence="5 6">W431</strain>
    </source>
</reference>
<dbReference type="InterPro" id="IPR029787">
    <property type="entry name" value="Nucleotide_cyclase"/>
</dbReference>
<dbReference type="NCBIfam" id="TIGR00254">
    <property type="entry name" value="GGDEF"/>
    <property type="match status" value="1"/>
</dbReference>
<evidence type="ECO:0000256" key="1">
    <source>
        <dbReference type="ARBA" id="ARBA00012528"/>
    </source>
</evidence>
<dbReference type="SUPFAM" id="SSF55073">
    <property type="entry name" value="Nucleotide cyclase"/>
    <property type="match status" value="1"/>
</dbReference>
<dbReference type="Proteomes" id="UP001266357">
    <property type="component" value="Unassembled WGS sequence"/>
</dbReference>
<evidence type="ECO:0000256" key="2">
    <source>
        <dbReference type="ARBA" id="ARBA00034247"/>
    </source>
</evidence>
<evidence type="ECO:0000259" key="4">
    <source>
        <dbReference type="PROSITE" id="PS50887"/>
    </source>
</evidence>
<evidence type="ECO:0000313" key="5">
    <source>
        <dbReference type="EMBL" id="MDT0604494.1"/>
    </source>
</evidence>
<accession>A0ABU3A2U7</accession>
<comment type="catalytic activity">
    <reaction evidence="2">
        <text>2 GTP = 3',3'-c-di-GMP + 2 diphosphate</text>
        <dbReference type="Rhea" id="RHEA:24898"/>
        <dbReference type="ChEBI" id="CHEBI:33019"/>
        <dbReference type="ChEBI" id="CHEBI:37565"/>
        <dbReference type="ChEBI" id="CHEBI:58805"/>
        <dbReference type="EC" id="2.7.7.65"/>
    </reaction>
</comment>
<dbReference type="EMBL" id="JAVRIF010000007">
    <property type="protein sequence ID" value="MDT0604494.1"/>
    <property type="molecule type" value="Genomic_DNA"/>
</dbReference>
<evidence type="ECO:0000256" key="3">
    <source>
        <dbReference type="SAM" id="Phobius"/>
    </source>
</evidence>
<dbReference type="SMART" id="SM00267">
    <property type="entry name" value="GGDEF"/>
    <property type="match status" value="1"/>
</dbReference>
<protein>
    <recommendedName>
        <fullName evidence="1">diguanylate cyclase</fullName>
        <ecNumber evidence="1">2.7.7.65</ecNumber>
    </recommendedName>
</protein>
<sequence length="244" mass="27460">MPHRTYIHRPTVKKDLSIIAAVNLFLLILYTQVDFLAHLYFFSQEHQSLPVGTLLLLALSVSVSFLIFAYRRIKELGLVASTLEKMSLVDPLSGLPNRRAGQISLITWCELAQKKDQLFTVYQVDLDKFKKINDSYGQIVGDAVIQHVAQRLNNVIPYSAQIFRWLDDNFLVVVPSKDIISPNEFALQLQECVNGKIMPATLSLTCSIAYAVWQKTDSVDHLLHNIEDALIQAKHKGAGTIQAV</sequence>
<keyword evidence="6" id="KW-1185">Reference proteome</keyword>
<organism evidence="5 6">
    <name type="scientific">Thalassotalea castellviae</name>
    <dbReference type="NCBI Taxonomy" id="3075612"/>
    <lineage>
        <taxon>Bacteria</taxon>
        <taxon>Pseudomonadati</taxon>
        <taxon>Pseudomonadota</taxon>
        <taxon>Gammaproteobacteria</taxon>
        <taxon>Alteromonadales</taxon>
        <taxon>Colwelliaceae</taxon>
        <taxon>Thalassotalea</taxon>
    </lineage>
</organism>
<evidence type="ECO:0000313" key="6">
    <source>
        <dbReference type="Proteomes" id="UP001266357"/>
    </source>
</evidence>
<dbReference type="InterPro" id="IPR050469">
    <property type="entry name" value="Diguanylate_Cyclase"/>
</dbReference>
<dbReference type="EC" id="2.7.7.65" evidence="1"/>
<keyword evidence="5" id="KW-0808">Transferase</keyword>
<dbReference type="InterPro" id="IPR043128">
    <property type="entry name" value="Rev_trsase/Diguanyl_cyclase"/>
</dbReference>
<feature type="transmembrane region" description="Helical" evidence="3">
    <location>
        <begin position="21"/>
        <end position="43"/>
    </location>
</feature>
<gene>
    <name evidence="5" type="ORF">RM573_12870</name>
</gene>
<dbReference type="PROSITE" id="PS50887">
    <property type="entry name" value="GGDEF"/>
    <property type="match status" value="1"/>
</dbReference>
<dbReference type="Pfam" id="PF00990">
    <property type="entry name" value="GGDEF"/>
    <property type="match status" value="1"/>
</dbReference>